<name>A0A858SV06_9RHOB</name>
<accession>A0A858SV06</accession>
<protein>
    <recommendedName>
        <fullName evidence="2">DUF5681 domain-containing protein</fullName>
    </recommendedName>
</protein>
<proteinExistence type="predicted"/>
<dbReference type="Pfam" id="PF18932">
    <property type="entry name" value="DUF5681"/>
    <property type="match status" value="1"/>
</dbReference>
<dbReference type="RefSeq" id="WP_169639941.1">
    <property type="nucleotide sequence ID" value="NZ_CP048788.1"/>
</dbReference>
<dbReference type="EMBL" id="CP048788">
    <property type="protein sequence ID" value="QJF50726.1"/>
    <property type="molecule type" value="Genomic_DNA"/>
</dbReference>
<sequence length="254" mass="28325">MKDEKLVLPAAGPGASYEVGYAKPPAAKRFKPGQSGNPKGRPKGSRNKRPGLHEERMKDIILDDAYRDVTVREGHRSVSIPMAQAVMRSLAINAAQGQLRAQRLFSQLLAEVESSRNMLHAEYLDKAITCKIDGEKELRRRAELGITNQPEPVPHPDHVKIDFRSGEVNIVGPMTREEKEELKYWLAKLPKIREAIDELEGALMDETVPDEITGLEVSIAQGEELYDKINTALNVVDIPGAQSSRRVRMTERNG</sequence>
<dbReference type="Proteomes" id="UP000503308">
    <property type="component" value="Chromosome"/>
</dbReference>
<organism evidence="3 4">
    <name type="scientific">Roseobacter ponti</name>
    <dbReference type="NCBI Taxonomy" id="1891787"/>
    <lineage>
        <taxon>Bacteria</taxon>
        <taxon>Pseudomonadati</taxon>
        <taxon>Pseudomonadota</taxon>
        <taxon>Alphaproteobacteria</taxon>
        <taxon>Rhodobacterales</taxon>
        <taxon>Roseobacteraceae</taxon>
        <taxon>Roseobacter</taxon>
    </lineage>
</organism>
<reference evidence="3 4" key="1">
    <citation type="submission" date="2020-02" db="EMBL/GenBank/DDBJ databases">
        <title>Genome sequence of Roseobacter ponti.</title>
        <authorList>
            <person name="Hollensteiner J."/>
            <person name="Schneider D."/>
            <person name="Poehlein A."/>
            <person name="Daniel R."/>
        </authorList>
    </citation>
    <scope>NUCLEOTIDE SEQUENCE [LARGE SCALE GENOMIC DNA]</scope>
    <source>
        <strain evidence="3 4">DSM 106830</strain>
    </source>
</reference>
<evidence type="ECO:0000256" key="1">
    <source>
        <dbReference type="SAM" id="MobiDB-lite"/>
    </source>
</evidence>
<dbReference type="AlphaFoldDB" id="A0A858SV06"/>
<evidence type="ECO:0000313" key="4">
    <source>
        <dbReference type="Proteomes" id="UP000503308"/>
    </source>
</evidence>
<evidence type="ECO:0000259" key="2">
    <source>
        <dbReference type="Pfam" id="PF18932"/>
    </source>
</evidence>
<gene>
    <name evidence="3" type="ORF">G3256_05920</name>
</gene>
<feature type="region of interest" description="Disordered" evidence="1">
    <location>
        <begin position="14"/>
        <end position="56"/>
    </location>
</feature>
<dbReference type="InterPro" id="IPR043736">
    <property type="entry name" value="DUF5681"/>
</dbReference>
<keyword evidence="4" id="KW-1185">Reference proteome</keyword>
<feature type="domain" description="DUF5681" evidence="2">
    <location>
        <begin position="27"/>
        <end position="110"/>
    </location>
</feature>
<feature type="compositionally biased region" description="Basic residues" evidence="1">
    <location>
        <begin position="40"/>
        <end position="50"/>
    </location>
</feature>
<dbReference type="KEGG" id="rpon:G3256_05920"/>
<evidence type="ECO:0000313" key="3">
    <source>
        <dbReference type="EMBL" id="QJF50726.1"/>
    </source>
</evidence>